<proteinExistence type="predicted"/>
<feature type="region of interest" description="Disordered" evidence="1">
    <location>
        <begin position="303"/>
        <end position="337"/>
    </location>
</feature>
<sequence length="337" mass="36062">MPIAHGDGWVAQMSATSVAAPRLQFCTTPTEFLAVAGEHLAADPVVSTVVTTVAHRLLAPQIDGIAQPDRNWWLVVRGASGTVVGAGMRAAPFAPYPPFLLPMPDEAAVALACALYERGEEVLAVNGAVPAVALCATELTRLGGGRVQVNQHTRLHELGKLARPAAVPGCLELAVEKDVELVMKWFGEFVGDADEQAGRRRGASAHEVPDRAEVLRRLLAGHLWFWVDGTGERVHLTGANPPIVRGRAHRSGVHATSPARAWMGQQRGCRGFPADPGRRCAGVPVHRSSKPNLEQNLRRAWLPAGGRHGQPRHRPLTGMAPTAMSWSTNARPAPLAR</sequence>
<name>A0A1C4UPV6_9ACTN</name>
<evidence type="ECO:0000256" key="1">
    <source>
        <dbReference type="SAM" id="MobiDB-lite"/>
    </source>
</evidence>
<keyword evidence="3" id="KW-1185">Reference proteome</keyword>
<protein>
    <submittedName>
        <fullName evidence="2">Uncharacterized protein</fullName>
    </submittedName>
</protein>
<gene>
    <name evidence="2" type="ORF">GA0070612_0630</name>
</gene>
<accession>A0A1C4UPV6</accession>
<reference evidence="3" key="1">
    <citation type="submission" date="2016-06" db="EMBL/GenBank/DDBJ databases">
        <authorList>
            <person name="Varghese N."/>
            <person name="Submissions Spin"/>
        </authorList>
    </citation>
    <scope>NUCLEOTIDE SEQUENCE [LARGE SCALE GENOMIC DNA]</scope>
    <source>
        <strain evidence="3">DSM 45160</strain>
    </source>
</reference>
<evidence type="ECO:0000313" key="3">
    <source>
        <dbReference type="Proteomes" id="UP000198224"/>
    </source>
</evidence>
<evidence type="ECO:0000313" key="2">
    <source>
        <dbReference type="EMBL" id="SCE73664.1"/>
    </source>
</evidence>
<dbReference type="EMBL" id="LT607409">
    <property type="protein sequence ID" value="SCE73664.1"/>
    <property type="molecule type" value="Genomic_DNA"/>
</dbReference>
<dbReference type="AlphaFoldDB" id="A0A1C4UPV6"/>
<dbReference type="Proteomes" id="UP000198224">
    <property type="component" value="Chromosome I"/>
</dbReference>
<organism evidence="2 3">
    <name type="scientific">Micromonospora chokoriensis</name>
    <dbReference type="NCBI Taxonomy" id="356851"/>
    <lineage>
        <taxon>Bacteria</taxon>
        <taxon>Bacillati</taxon>
        <taxon>Actinomycetota</taxon>
        <taxon>Actinomycetes</taxon>
        <taxon>Micromonosporales</taxon>
        <taxon>Micromonosporaceae</taxon>
        <taxon>Micromonospora</taxon>
    </lineage>
</organism>